<organism evidence="1 2">
    <name type="scientific">Olpidium bornovanus</name>
    <dbReference type="NCBI Taxonomy" id="278681"/>
    <lineage>
        <taxon>Eukaryota</taxon>
        <taxon>Fungi</taxon>
        <taxon>Fungi incertae sedis</taxon>
        <taxon>Olpidiomycota</taxon>
        <taxon>Olpidiomycotina</taxon>
        <taxon>Olpidiomycetes</taxon>
        <taxon>Olpidiales</taxon>
        <taxon>Olpidiaceae</taxon>
        <taxon>Olpidium</taxon>
    </lineage>
</organism>
<feature type="non-terminal residue" evidence="1">
    <location>
        <position position="109"/>
    </location>
</feature>
<proteinExistence type="predicted"/>
<accession>A0A8H7ZQH3</accession>
<dbReference type="Proteomes" id="UP000673691">
    <property type="component" value="Unassembled WGS sequence"/>
</dbReference>
<sequence>MGSCTTASLNHTMPQRLTVARVAYRSVSTSNIMRTFGGSASLSPLGSILDPFRINVAVKNNPVPFRTLASHVVHDLSQDVGKQPVRPFPGGGVQSAVEGVLRHRLRVDH</sequence>
<protein>
    <submittedName>
        <fullName evidence="1">Uncharacterized protein</fullName>
    </submittedName>
</protein>
<comment type="caution">
    <text evidence="1">The sequence shown here is derived from an EMBL/GenBank/DDBJ whole genome shotgun (WGS) entry which is preliminary data.</text>
</comment>
<dbReference type="OrthoDB" id="10624458at2759"/>
<dbReference type="AlphaFoldDB" id="A0A8H7ZQH3"/>
<reference evidence="1 2" key="1">
    <citation type="journal article" name="Sci. Rep.">
        <title>Genome-scale phylogenetic analyses confirm Olpidium as the closest living zoosporic fungus to the non-flagellated, terrestrial fungi.</title>
        <authorList>
            <person name="Chang Y."/>
            <person name="Rochon D."/>
            <person name="Sekimoto S."/>
            <person name="Wang Y."/>
            <person name="Chovatia M."/>
            <person name="Sandor L."/>
            <person name="Salamov A."/>
            <person name="Grigoriev I.V."/>
            <person name="Stajich J.E."/>
            <person name="Spatafora J.W."/>
        </authorList>
    </citation>
    <scope>NUCLEOTIDE SEQUENCE [LARGE SCALE GENOMIC DNA]</scope>
    <source>
        <strain evidence="1">S191</strain>
    </source>
</reference>
<evidence type="ECO:0000313" key="1">
    <source>
        <dbReference type="EMBL" id="KAG5457676.1"/>
    </source>
</evidence>
<keyword evidence="2" id="KW-1185">Reference proteome</keyword>
<gene>
    <name evidence="1" type="ORF">BJ554DRAFT_2250</name>
</gene>
<evidence type="ECO:0000313" key="2">
    <source>
        <dbReference type="Proteomes" id="UP000673691"/>
    </source>
</evidence>
<name>A0A8H7ZQH3_9FUNG</name>
<dbReference type="EMBL" id="JAEFCI010009682">
    <property type="protein sequence ID" value="KAG5457676.1"/>
    <property type="molecule type" value="Genomic_DNA"/>
</dbReference>